<dbReference type="InterPro" id="IPR000577">
    <property type="entry name" value="Carb_kinase_FGGY"/>
</dbReference>
<comment type="similarity">
    <text evidence="1 6">Belongs to the FGGY kinase family.</text>
</comment>
<dbReference type="CDD" id="cd07776">
    <property type="entry name" value="ASKHA_NBD_FGGY_SpXK-like"/>
    <property type="match status" value="1"/>
</dbReference>
<dbReference type="Pfam" id="PF00370">
    <property type="entry name" value="FGGY_N"/>
    <property type="match status" value="1"/>
</dbReference>
<dbReference type="InterPro" id="IPR043129">
    <property type="entry name" value="ATPase_NBD"/>
</dbReference>
<dbReference type="Pfam" id="PF02782">
    <property type="entry name" value="FGGY_C"/>
    <property type="match status" value="1"/>
</dbReference>
<dbReference type="AlphaFoldDB" id="A0A8H7VL89"/>
<evidence type="ECO:0000313" key="9">
    <source>
        <dbReference type="EMBL" id="KAG2220628.1"/>
    </source>
</evidence>
<protein>
    <recommendedName>
        <fullName evidence="6">Xylulose kinase</fullName>
        <ecNumber evidence="6">2.7.1.17</ecNumber>
    </recommendedName>
</protein>
<feature type="domain" description="Carbohydrate kinase FGGY C-terminal" evidence="8">
    <location>
        <begin position="293"/>
        <end position="473"/>
    </location>
</feature>
<organism evidence="9 10">
    <name type="scientific">Circinella minor</name>
    <dbReference type="NCBI Taxonomy" id="1195481"/>
    <lineage>
        <taxon>Eukaryota</taxon>
        <taxon>Fungi</taxon>
        <taxon>Fungi incertae sedis</taxon>
        <taxon>Mucoromycota</taxon>
        <taxon>Mucoromycotina</taxon>
        <taxon>Mucoromycetes</taxon>
        <taxon>Mucorales</taxon>
        <taxon>Lichtheimiaceae</taxon>
        <taxon>Circinella</taxon>
    </lineage>
</organism>
<keyword evidence="4 6" id="KW-0418">Kinase</keyword>
<dbReference type="PIRSF" id="PIRSF000538">
    <property type="entry name" value="GlpK"/>
    <property type="match status" value="1"/>
</dbReference>
<dbReference type="SUPFAM" id="SSF53067">
    <property type="entry name" value="Actin-like ATPase domain"/>
    <property type="match status" value="2"/>
</dbReference>
<evidence type="ECO:0000256" key="3">
    <source>
        <dbReference type="ARBA" id="ARBA00022679"/>
    </source>
</evidence>
<evidence type="ECO:0000256" key="5">
    <source>
        <dbReference type="ARBA" id="ARBA00048885"/>
    </source>
</evidence>
<evidence type="ECO:0000256" key="2">
    <source>
        <dbReference type="ARBA" id="ARBA00022629"/>
    </source>
</evidence>
<accession>A0A8H7VL89</accession>
<sequence>MTTNDYYYLGLDLSTQQLKCTVMNDTHDIVLEEAVNFDRDLPEFNTTHGAIQNGDTVTSPTIMWVKAIDILFDRLKNSPVTGKIRGISGAGQQHGSVYWSKSGIEKLDHLDPKKTLQEQLSDAFEINQSPIWQDASTTRECRSLEALVGGPQALADLTGSKAYERFTGNQIAKIYHDRKDAYDKTQNISLVSSFIATVLLGKLAPVDSPEGSGTNLMNIETHRWEEKLLDHCGGSTLHEKLGLEPVEGGKSLGKISPYYVERFGLHPDCAIMPFTGDNSATLVSMNLQEGDCVVSLGTSDTVLVYLKQGAAKATTESHLMAHPTDPTGFMGMLCYKNGSLTRQHIRDTYASSDWDEFNKLLQTDIQDKTGFYYHMQEIIPFAKGIYRFENGDQVQEFENPAANVRAIVESQFLSIRIRLQRMTTVESKRILATGGAAANTALLQVLSNVLGLPVYKQKGMNSASLGGALLAKYGVVDHADNGFKEMMEKHAIGEPELVCKPDLELTKKYAARENEYVRLEKLVVDQQ</sequence>
<dbReference type="Gene3D" id="3.30.420.40">
    <property type="match status" value="2"/>
</dbReference>
<dbReference type="GO" id="GO:0005829">
    <property type="term" value="C:cytosol"/>
    <property type="evidence" value="ECO:0007669"/>
    <property type="project" value="TreeGrafter"/>
</dbReference>
<dbReference type="EMBL" id="JAEPRB010000134">
    <property type="protein sequence ID" value="KAG2220628.1"/>
    <property type="molecule type" value="Genomic_DNA"/>
</dbReference>
<proteinExistence type="inferred from homology"/>
<comment type="function">
    <text evidence="6">Highly specific D-xylulose kinase which participates in the catabolism of xylose. Xylose is a major component of hemicelluloses such as xylan. Most fungi utilize D-xylose via three enzymatic reactions, xylose reductase (XR), xylitol dehydrogenase (XDH), and xylulokinase, to form xylulose 5-phosphate, which enters pentose phosphate pathway.</text>
</comment>
<feature type="domain" description="Carbohydrate kinase FGGY N-terminal" evidence="7">
    <location>
        <begin position="131"/>
        <end position="283"/>
    </location>
</feature>
<keyword evidence="2 6" id="KW-0859">Xylose metabolism</keyword>
<dbReference type="GO" id="GO:0042732">
    <property type="term" value="P:D-xylose metabolic process"/>
    <property type="evidence" value="ECO:0007669"/>
    <property type="project" value="UniProtKB-UniRule"/>
</dbReference>
<evidence type="ECO:0000259" key="8">
    <source>
        <dbReference type="Pfam" id="PF02782"/>
    </source>
</evidence>
<comment type="catalytic activity">
    <reaction evidence="5 6">
        <text>D-xylulose + ATP = D-xylulose 5-phosphate + ADP + H(+)</text>
        <dbReference type="Rhea" id="RHEA:10964"/>
        <dbReference type="ChEBI" id="CHEBI:15378"/>
        <dbReference type="ChEBI" id="CHEBI:17140"/>
        <dbReference type="ChEBI" id="CHEBI:30616"/>
        <dbReference type="ChEBI" id="CHEBI:57737"/>
        <dbReference type="ChEBI" id="CHEBI:456216"/>
        <dbReference type="EC" id="2.7.1.17"/>
    </reaction>
</comment>
<dbReference type="GO" id="GO:0005524">
    <property type="term" value="F:ATP binding"/>
    <property type="evidence" value="ECO:0007669"/>
    <property type="project" value="UniProtKB-UniRule"/>
</dbReference>
<dbReference type="EC" id="2.7.1.17" evidence="6"/>
<dbReference type="GO" id="GO:0005997">
    <property type="term" value="P:xylulose metabolic process"/>
    <property type="evidence" value="ECO:0007669"/>
    <property type="project" value="TreeGrafter"/>
</dbReference>
<dbReference type="PANTHER" id="PTHR10196">
    <property type="entry name" value="SUGAR KINASE"/>
    <property type="match status" value="1"/>
</dbReference>
<keyword evidence="6" id="KW-0119">Carbohydrate metabolism</keyword>
<evidence type="ECO:0000256" key="1">
    <source>
        <dbReference type="ARBA" id="ARBA00009156"/>
    </source>
</evidence>
<keyword evidence="6" id="KW-0547">Nucleotide-binding</keyword>
<gene>
    <name evidence="9" type="ORF">INT45_014058</name>
</gene>
<dbReference type="GO" id="GO:0004856">
    <property type="term" value="F:D-xylulokinase activity"/>
    <property type="evidence" value="ECO:0007669"/>
    <property type="project" value="UniProtKB-UniRule"/>
</dbReference>
<keyword evidence="3 6" id="KW-0808">Transferase</keyword>
<name>A0A8H7VL89_9FUNG</name>
<keyword evidence="6" id="KW-0067">ATP-binding</keyword>
<evidence type="ECO:0000259" key="7">
    <source>
        <dbReference type="Pfam" id="PF00370"/>
    </source>
</evidence>
<dbReference type="OrthoDB" id="1728974at2759"/>
<keyword evidence="10" id="KW-1185">Reference proteome</keyword>
<dbReference type="Proteomes" id="UP000646827">
    <property type="component" value="Unassembled WGS sequence"/>
</dbReference>
<dbReference type="InterPro" id="IPR042024">
    <property type="entry name" value="D-XK_euk"/>
</dbReference>
<dbReference type="PANTHER" id="PTHR10196:SF57">
    <property type="entry name" value="XYLULOSE KINASE"/>
    <property type="match status" value="1"/>
</dbReference>
<evidence type="ECO:0000313" key="10">
    <source>
        <dbReference type="Proteomes" id="UP000646827"/>
    </source>
</evidence>
<dbReference type="FunFam" id="3.30.420.40:FF:000118">
    <property type="entry name" value="Xylulose kinase 2"/>
    <property type="match status" value="1"/>
</dbReference>
<evidence type="ECO:0000256" key="4">
    <source>
        <dbReference type="ARBA" id="ARBA00022777"/>
    </source>
</evidence>
<comment type="caution">
    <text evidence="9">The sequence shown here is derived from an EMBL/GenBank/DDBJ whole genome shotgun (WGS) entry which is preliminary data.</text>
</comment>
<dbReference type="InterPro" id="IPR018484">
    <property type="entry name" value="FGGY_N"/>
</dbReference>
<dbReference type="InterPro" id="IPR018485">
    <property type="entry name" value="FGGY_C"/>
</dbReference>
<evidence type="ECO:0000256" key="6">
    <source>
        <dbReference type="RuleBase" id="RU367058"/>
    </source>
</evidence>
<reference evidence="9 10" key="1">
    <citation type="submission" date="2020-12" db="EMBL/GenBank/DDBJ databases">
        <title>Metabolic potential, ecology and presence of endohyphal bacteria is reflected in genomic diversity of Mucoromycotina.</title>
        <authorList>
            <person name="Muszewska A."/>
            <person name="Okrasinska A."/>
            <person name="Steczkiewicz K."/>
            <person name="Drgas O."/>
            <person name="Orlowska M."/>
            <person name="Perlinska-Lenart U."/>
            <person name="Aleksandrzak-Piekarczyk T."/>
            <person name="Szatraj K."/>
            <person name="Zielenkiewicz U."/>
            <person name="Pilsyk S."/>
            <person name="Malc E."/>
            <person name="Mieczkowski P."/>
            <person name="Kruszewska J.S."/>
            <person name="Biernat P."/>
            <person name="Pawlowska J."/>
        </authorList>
    </citation>
    <scope>NUCLEOTIDE SEQUENCE [LARGE SCALE GENOMIC DNA]</scope>
    <source>
        <strain evidence="9 10">CBS 142.35</strain>
    </source>
</reference>